<proteinExistence type="predicted"/>
<comment type="caution">
    <text evidence="2">The sequence shown here is derived from an EMBL/GenBank/DDBJ whole genome shotgun (WGS) entry which is preliminary data.</text>
</comment>
<dbReference type="AlphaFoldDB" id="A0A150M691"/>
<evidence type="ECO:0000313" key="2">
    <source>
        <dbReference type="EMBL" id="KYD20130.1"/>
    </source>
</evidence>
<organism evidence="2 3">
    <name type="scientific">Caldibacillus debilis</name>
    <dbReference type="NCBI Taxonomy" id="301148"/>
    <lineage>
        <taxon>Bacteria</taxon>
        <taxon>Bacillati</taxon>
        <taxon>Bacillota</taxon>
        <taxon>Bacilli</taxon>
        <taxon>Bacillales</taxon>
        <taxon>Bacillaceae</taxon>
        <taxon>Caldibacillus</taxon>
    </lineage>
</organism>
<gene>
    <name evidence="2" type="ORF">B4135_1905</name>
</gene>
<reference evidence="2 3" key="1">
    <citation type="submission" date="2016-01" db="EMBL/GenBank/DDBJ databases">
        <title>Draft Genome Sequences of Seven Thermophilic Sporeformers Isolated from Foods.</title>
        <authorList>
            <person name="Berendsen E.M."/>
            <person name="Wells-Bennik M.H."/>
            <person name="Krawcyk A.O."/>
            <person name="De Jong A."/>
            <person name="Holsappel S."/>
            <person name="Eijlander R.T."/>
            <person name="Kuipers O.P."/>
        </authorList>
    </citation>
    <scope>NUCLEOTIDE SEQUENCE [LARGE SCALE GENOMIC DNA]</scope>
    <source>
        <strain evidence="2 3">B4135</strain>
    </source>
</reference>
<evidence type="ECO:0000256" key="1">
    <source>
        <dbReference type="SAM" id="MobiDB-lite"/>
    </source>
</evidence>
<sequence>MGRPVSLYDKELTMRMFVSDGGAALLSRTSRRRIVFEPFCGRRKTGIGMRFSEPGDFPRKGEGGEPEPRAAKPISICLGVCSASVFPDFRSRSSGKKAEREGFGDGAPSPEIRAKK</sequence>
<feature type="compositionally biased region" description="Basic and acidic residues" evidence="1">
    <location>
        <begin position="56"/>
        <end position="70"/>
    </location>
</feature>
<name>A0A150M691_9BACI</name>
<dbReference type="EMBL" id="LQYT01000036">
    <property type="protein sequence ID" value="KYD20130.1"/>
    <property type="molecule type" value="Genomic_DNA"/>
</dbReference>
<dbReference type="STRING" id="301148.B4135_1905"/>
<evidence type="ECO:0000313" key="3">
    <source>
        <dbReference type="Proteomes" id="UP000075683"/>
    </source>
</evidence>
<feature type="region of interest" description="Disordered" evidence="1">
    <location>
        <begin position="90"/>
        <end position="116"/>
    </location>
</feature>
<dbReference type="Proteomes" id="UP000075683">
    <property type="component" value="Unassembled WGS sequence"/>
</dbReference>
<accession>A0A150M691</accession>
<protein>
    <submittedName>
        <fullName evidence="2">Uncharacterized protein</fullName>
    </submittedName>
</protein>
<feature type="region of interest" description="Disordered" evidence="1">
    <location>
        <begin position="50"/>
        <end position="70"/>
    </location>
</feature>